<comment type="subunit">
    <text evidence="5">The Tol-Pal system is composed of five core proteins: the inner membrane proteins TolA, TolQ and TolR, the periplasmic protein TolB and the outer membrane protein Pal. They form a network linking the inner and outer membranes and the peptidoglycan layer.</text>
</comment>
<proteinExistence type="inferred from homology"/>
<evidence type="ECO:0000313" key="8">
    <source>
        <dbReference type="EMBL" id="GGD08461.1"/>
    </source>
</evidence>
<dbReference type="Pfam" id="PF04052">
    <property type="entry name" value="TolB_N"/>
    <property type="match status" value="1"/>
</dbReference>
<dbReference type="Gene3D" id="3.40.50.10070">
    <property type="entry name" value="TolB, N-terminal domain"/>
    <property type="match status" value="1"/>
</dbReference>
<dbReference type="PANTHER" id="PTHR36842:SF1">
    <property type="entry name" value="PROTEIN TOLB"/>
    <property type="match status" value="1"/>
</dbReference>
<keyword evidence="5" id="KW-0131">Cell cycle</keyword>
<dbReference type="GO" id="GO:0017038">
    <property type="term" value="P:protein import"/>
    <property type="evidence" value="ECO:0007669"/>
    <property type="project" value="InterPro"/>
</dbReference>
<feature type="region of interest" description="Disordered" evidence="6">
    <location>
        <begin position="297"/>
        <end position="317"/>
    </location>
</feature>
<evidence type="ECO:0000256" key="1">
    <source>
        <dbReference type="ARBA" id="ARBA00004418"/>
    </source>
</evidence>
<comment type="function">
    <text evidence="5">Part of the Tol-Pal system, which plays a role in outer membrane invagination during cell division and is important for maintaining outer membrane integrity.</text>
</comment>
<comment type="similarity">
    <text evidence="2 5">Belongs to the TolB family.</text>
</comment>
<reference evidence="8" key="2">
    <citation type="submission" date="2020-09" db="EMBL/GenBank/DDBJ databases">
        <authorList>
            <person name="Sun Q."/>
            <person name="Zhou Y."/>
        </authorList>
    </citation>
    <scope>NUCLEOTIDE SEQUENCE</scope>
    <source>
        <strain evidence="8">CGMCC 1.12921</strain>
    </source>
</reference>
<evidence type="ECO:0000256" key="5">
    <source>
        <dbReference type="HAMAP-Rule" id="MF_00671"/>
    </source>
</evidence>
<comment type="subcellular location">
    <subcellularLocation>
        <location evidence="1 5">Periplasm</location>
    </subcellularLocation>
</comment>
<evidence type="ECO:0000313" key="9">
    <source>
        <dbReference type="Proteomes" id="UP000613582"/>
    </source>
</evidence>
<dbReference type="SUPFAM" id="SSF69304">
    <property type="entry name" value="Tricorn protease N-terminal domain"/>
    <property type="match status" value="1"/>
</dbReference>
<feature type="chain" id="PRO_5035348006" description="Tol-Pal system protein TolB" evidence="5">
    <location>
        <begin position="30"/>
        <end position="444"/>
    </location>
</feature>
<dbReference type="Gene3D" id="2.120.10.30">
    <property type="entry name" value="TolB, C-terminal domain"/>
    <property type="match status" value="1"/>
</dbReference>
<dbReference type="GO" id="GO:0042597">
    <property type="term" value="C:periplasmic space"/>
    <property type="evidence" value="ECO:0007669"/>
    <property type="project" value="UniProtKB-SubCell"/>
</dbReference>
<evidence type="ECO:0000256" key="4">
    <source>
        <dbReference type="ARBA" id="ARBA00022764"/>
    </source>
</evidence>
<evidence type="ECO:0000256" key="3">
    <source>
        <dbReference type="ARBA" id="ARBA00022729"/>
    </source>
</evidence>
<dbReference type="Pfam" id="PF26549">
    <property type="entry name" value="Tricorn_N"/>
    <property type="match status" value="1"/>
</dbReference>
<accession>A0A8J2Y7X1</accession>
<dbReference type="Pfam" id="PF07676">
    <property type="entry name" value="PD40"/>
    <property type="match status" value="1"/>
</dbReference>
<comment type="caution">
    <text evidence="8">The sequence shown here is derived from an EMBL/GenBank/DDBJ whole genome shotgun (WGS) entry which is preliminary data.</text>
</comment>
<feature type="compositionally biased region" description="Polar residues" evidence="6">
    <location>
        <begin position="297"/>
        <end position="316"/>
    </location>
</feature>
<dbReference type="InterPro" id="IPR014167">
    <property type="entry name" value="Tol-Pal_TolB"/>
</dbReference>
<evidence type="ECO:0000256" key="6">
    <source>
        <dbReference type="SAM" id="MobiDB-lite"/>
    </source>
</evidence>
<name>A0A8J2Y7X1_9PROT</name>
<dbReference type="InterPro" id="IPR011042">
    <property type="entry name" value="6-blade_b-propeller_TolB-like"/>
</dbReference>
<keyword evidence="4 5" id="KW-0574">Periplasm</keyword>
<keyword evidence="9" id="KW-1185">Reference proteome</keyword>
<protein>
    <recommendedName>
        <fullName evidence="5">Tol-Pal system protein TolB</fullName>
    </recommendedName>
</protein>
<dbReference type="InterPro" id="IPR011659">
    <property type="entry name" value="WD40"/>
</dbReference>
<dbReference type="Proteomes" id="UP000613582">
    <property type="component" value="Unassembled WGS sequence"/>
</dbReference>
<sequence length="444" mass="49027" precursor="true">MIRKMNKFLAMTAALLTGAMISVAGPASAQVEIDITQGTVDPMPVAVPTYLSAGSETSALAQDLTNVIMADLERSGLFSPIDQRAYVQKLETIHERPRFEDWRIINAQVLIAGEVLPTDDGRIQVNTRLWDVYGNQQLASIAFKTPAENWRRAAHKVADFTYEQLTGEKGYFDTRVVFVGESGPKTDRVKRLMIMDQDGANPVPLTDGLDYDVLTPRFSPTQQQITYLALFDYRPAQIYLFNIETGEQEALGSFRGMTFAPRFSPDGTKVVLSSERNGNSDISIMDLRTRQATQLTDNPAIDTSPSMSPDGSQIAFSSDRGGSEQIYIMNADGSNQRRITFKEGRYGTPVWSPRGDLIAFTRQHQGRFYIGVVRPDGTGERLLAESYLAEGPTWAPNGRVIMFSRESNPGGPVSLWSVDLTGQNLRQVTTPGEASDPAWSPLLP</sequence>
<feature type="signal peptide" evidence="5">
    <location>
        <begin position="1"/>
        <end position="29"/>
    </location>
</feature>
<dbReference type="PANTHER" id="PTHR36842">
    <property type="entry name" value="PROTEIN TOLB HOMOLOG"/>
    <property type="match status" value="1"/>
</dbReference>
<organism evidence="8 9">
    <name type="scientific">Aquisalinus flavus</name>
    <dbReference type="NCBI Taxonomy" id="1526572"/>
    <lineage>
        <taxon>Bacteria</taxon>
        <taxon>Pseudomonadati</taxon>
        <taxon>Pseudomonadota</taxon>
        <taxon>Alphaproteobacteria</taxon>
        <taxon>Parvularculales</taxon>
        <taxon>Parvularculaceae</taxon>
        <taxon>Aquisalinus</taxon>
    </lineage>
</organism>
<dbReference type="NCBIfam" id="TIGR02800">
    <property type="entry name" value="propeller_TolB"/>
    <property type="match status" value="1"/>
</dbReference>
<reference evidence="8" key="1">
    <citation type="journal article" date="2014" name="Int. J. Syst. Evol. Microbiol.">
        <title>Complete genome sequence of Corynebacterium casei LMG S-19264T (=DSM 44701T), isolated from a smear-ripened cheese.</title>
        <authorList>
            <consortium name="US DOE Joint Genome Institute (JGI-PGF)"/>
            <person name="Walter F."/>
            <person name="Albersmeier A."/>
            <person name="Kalinowski J."/>
            <person name="Ruckert C."/>
        </authorList>
    </citation>
    <scope>NUCLEOTIDE SEQUENCE</scope>
    <source>
        <strain evidence="8">CGMCC 1.12921</strain>
    </source>
</reference>
<feature type="domain" description="TolB N-terminal" evidence="7">
    <location>
        <begin position="32"/>
        <end position="138"/>
    </location>
</feature>
<dbReference type="GO" id="GO:0051301">
    <property type="term" value="P:cell division"/>
    <property type="evidence" value="ECO:0007669"/>
    <property type="project" value="UniProtKB-UniRule"/>
</dbReference>
<dbReference type="AlphaFoldDB" id="A0A8J2Y7X1"/>
<evidence type="ECO:0000259" key="7">
    <source>
        <dbReference type="Pfam" id="PF04052"/>
    </source>
</evidence>
<dbReference type="SUPFAM" id="SSF52964">
    <property type="entry name" value="TolB, N-terminal domain"/>
    <property type="match status" value="1"/>
</dbReference>
<keyword evidence="3 5" id="KW-0732">Signal</keyword>
<dbReference type="EMBL" id="BMGH01000001">
    <property type="protein sequence ID" value="GGD08461.1"/>
    <property type="molecule type" value="Genomic_DNA"/>
</dbReference>
<dbReference type="HAMAP" id="MF_00671">
    <property type="entry name" value="TolB"/>
    <property type="match status" value="1"/>
</dbReference>
<gene>
    <name evidence="5 8" type="primary">tolB</name>
    <name evidence="8" type="ORF">GCM10011342_16570</name>
</gene>
<dbReference type="InterPro" id="IPR007195">
    <property type="entry name" value="TolB_N"/>
</dbReference>
<keyword evidence="5" id="KW-0132">Cell division</keyword>
<evidence type="ECO:0000256" key="2">
    <source>
        <dbReference type="ARBA" id="ARBA00009820"/>
    </source>
</evidence>